<evidence type="ECO:0000256" key="4">
    <source>
        <dbReference type="ARBA" id="ARBA00004496"/>
    </source>
</evidence>
<reference evidence="14" key="2">
    <citation type="submission" date="2022-01" db="EMBL/GenBank/DDBJ databases">
        <authorList>
            <person name="Yamashiro T."/>
            <person name="Shiraishi A."/>
            <person name="Satake H."/>
            <person name="Nakayama K."/>
        </authorList>
    </citation>
    <scope>NUCLEOTIDE SEQUENCE</scope>
</reference>
<evidence type="ECO:0000256" key="11">
    <source>
        <dbReference type="ARBA" id="ARBA00023136"/>
    </source>
</evidence>
<keyword evidence="7" id="KW-0963">Cytoplasm</keyword>
<comment type="caution">
    <text evidence="14">The sequence shown here is derived from an EMBL/GenBank/DDBJ whole genome shotgun (WGS) entry which is preliminary data.</text>
</comment>
<evidence type="ECO:0000256" key="5">
    <source>
        <dbReference type="ARBA" id="ARBA00006891"/>
    </source>
</evidence>
<keyword evidence="15" id="KW-1185">Reference proteome</keyword>
<dbReference type="Proteomes" id="UP001151760">
    <property type="component" value="Unassembled WGS sequence"/>
</dbReference>
<evidence type="ECO:0000256" key="10">
    <source>
        <dbReference type="ARBA" id="ARBA00022989"/>
    </source>
</evidence>
<evidence type="ECO:0000256" key="12">
    <source>
        <dbReference type="ARBA" id="ARBA00023242"/>
    </source>
</evidence>
<dbReference type="PANTHER" id="PTHR36023">
    <property type="entry name" value="ARGOS-LIKE PROTEIN"/>
    <property type="match status" value="1"/>
</dbReference>
<feature type="transmembrane region" description="Helical" evidence="13">
    <location>
        <begin position="61"/>
        <end position="79"/>
    </location>
</feature>
<evidence type="ECO:0000256" key="1">
    <source>
        <dbReference type="ARBA" id="ARBA00004123"/>
    </source>
</evidence>
<organism evidence="14 15">
    <name type="scientific">Tanacetum coccineum</name>
    <dbReference type="NCBI Taxonomy" id="301880"/>
    <lineage>
        <taxon>Eukaryota</taxon>
        <taxon>Viridiplantae</taxon>
        <taxon>Streptophyta</taxon>
        <taxon>Embryophyta</taxon>
        <taxon>Tracheophyta</taxon>
        <taxon>Spermatophyta</taxon>
        <taxon>Magnoliopsida</taxon>
        <taxon>eudicotyledons</taxon>
        <taxon>Gunneridae</taxon>
        <taxon>Pentapetalae</taxon>
        <taxon>asterids</taxon>
        <taxon>campanulids</taxon>
        <taxon>Asterales</taxon>
        <taxon>Asteraceae</taxon>
        <taxon>Asteroideae</taxon>
        <taxon>Anthemideae</taxon>
        <taxon>Anthemidinae</taxon>
        <taxon>Tanacetum</taxon>
    </lineage>
</organism>
<feature type="transmembrane region" description="Helical" evidence="13">
    <location>
        <begin position="33"/>
        <end position="55"/>
    </location>
</feature>
<evidence type="ECO:0000256" key="7">
    <source>
        <dbReference type="ARBA" id="ARBA00022490"/>
    </source>
</evidence>
<proteinExistence type="inferred from homology"/>
<reference evidence="14" key="1">
    <citation type="journal article" date="2022" name="Int. J. Mol. Sci.">
        <title>Draft Genome of Tanacetum Coccineum: Genomic Comparison of Closely Related Tanacetum-Family Plants.</title>
        <authorList>
            <person name="Yamashiro T."/>
            <person name="Shiraishi A."/>
            <person name="Nakayama K."/>
            <person name="Satake H."/>
        </authorList>
    </citation>
    <scope>NUCLEOTIDE SEQUENCE</scope>
</reference>
<dbReference type="EMBL" id="BQNB010009858">
    <property type="protein sequence ID" value="GJS69386.1"/>
    <property type="molecule type" value="Genomic_DNA"/>
</dbReference>
<keyword evidence="6" id="KW-0217">Developmental protein</keyword>
<dbReference type="PANTHER" id="PTHR36023:SF3">
    <property type="entry name" value="ARGOS-LIKE PROTEIN"/>
    <property type="match status" value="1"/>
</dbReference>
<evidence type="ECO:0000256" key="8">
    <source>
        <dbReference type="ARBA" id="ARBA00022692"/>
    </source>
</evidence>
<protein>
    <submittedName>
        <fullName evidence="14">Histone-lysine N-methyltransferase family protein</fullName>
    </submittedName>
</protein>
<keyword evidence="10 13" id="KW-1133">Transmembrane helix</keyword>
<evidence type="ECO:0000313" key="15">
    <source>
        <dbReference type="Proteomes" id="UP001151760"/>
    </source>
</evidence>
<evidence type="ECO:0000256" key="2">
    <source>
        <dbReference type="ARBA" id="ARBA00004141"/>
    </source>
</evidence>
<name>A0ABQ4XW05_9ASTR</name>
<evidence type="ECO:0000256" key="6">
    <source>
        <dbReference type="ARBA" id="ARBA00022473"/>
    </source>
</evidence>
<dbReference type="InterPro" id="IPR037468">
    <property type="entry name" value="ARGOS/ARL/OSR1"/>
</dbReference>
<keyword evidence="8 13" id="KW-0812">Transmembrane</keyword>
<evidence type="ECO:0000256" key="9">
    <source>
        <dbReference type="ARBA" id="ARBA00022824"/>
    </source>
</evidence>
<evidence type="ECO:0000256" key="13">
    <source>
        <dbReference type="SAM" id="Phobius"/>
    </source>
</evidence>
<keyword evidence="11 13" id="KW-0472">Membrane</keyword>
<accession>A0ABQ4XW05</accession>
<evidence type="ECO:0000313" key="14">
    <source>
        <dbReference type="EMBL" id="GJS69386.1"/>
    </source>
</evidence>
<evidence type="ECO:0000256" key="3">
    <source>
        <dbReference type="ARBA" id="ARBA00004240"/>
    </source>
</evidence>
<keyword evidence="12" id="KW-0539">Nucleus</keyword>
<comment type="subcellular location">
    <subcellularLocation>
        <location evidence="4">Cytoplasm</location>
    </subcellularLocation>
    <subcellularLocation>
        <location evidence="3">Endoplasmic reticulum</location>
    </subcellularLocation>
    <subcellularLocation>
        <location evidence="2">Membrane</location>
        <topology evidence="2">Multi-pass membrane protein</topology>
    </subcellularLocation>
    <subcellularLocation>
        <location evidence="1">Nucleus</location>
    </subcellularLocation>
</comment>
<gene>
    <name evidence="14" type="ORF">Tco_0702227</name>
</gene>
<sequence length="87" mass="9593">MVLSTSLNQRRPFNDKNTNSQVMISPWCFGSKVVMAMMMVFTVLLVVLPLVLPPLPPPPSPFLFVPVVIMCVLLFLAFVPSKDASSV</sequence>
<keyword evidence="9" id="KW-0256">Endoplasmic reticulum</keyword>
<comment type="similarity">
    <text evidence="5">Belongs to the plant organ size related (OSR) protein family.</text>
</comment>